<organism evidence="10 11">
    <name type="scientific">Debaryomyces hansenii (strain ATCC 36239 / CBS 767 / BCRC 21394 / JCM 1990 / NBRC 0083 / IGC 2968)</name>
    <name type="common">Yeast</name>
    <name type="synonym">Torulaspora hansenii</name>
    <dbReference type="NCBI Taxonomy" id="284592"/>
    <lineage>
        <taxon>Eukaryota</taxon>
        <taxon>Fungi</taxon>
        <taxon>Dikarya</taxon>
        <taxon>Ascomycota</taxon>
        <taxon>Saccharomycotina</taxon>
        <taxon>Pichiomycetes</taxon>
        <taxon>Debaryomycetaceae</taxon>
        <taxon>Debaryomyces</taxon>
    </lineage>
</organism>
<dbReference type="EMBL" id="CR382139">
    <property type="protein sequence ID" value="CAG91007.2"/>
    <property type="molecule type" value="Genomic_DNA"/>
</dbReference>
<feature type="transmembrane region" description="Helical" evidence="8">
    <location>
        <begin position="225"/>
        <end position="247"/>
    </location>
</feature>
<keyword evidence="5" id="KW-0029">Amino-acid transport</keyword>
<dbReference type="Pfam" id="PF00324">
    <property type="entry name" value="AA_permease"/>
    <property type="match status" value="1"/>
</dbReference>
<evidence type="ECO:0000256" key="7">
    <source>
        <dbReference type="ARBA" id="ARBA00023136"/>
    </source>
</evidence>
<feature type="transmembrane region" description="Helical" evidence="8">
    <location>
        <begin position="88"/>
        <end position="110"/>
    </location>
</feature>
<feature type="domain" description="Amino acid permease/ SLC12A" evidence="9">
    <location>
        <begin position="89"/>
        <end position="542"/>
    </location>
</feature>
<proteinExistence type="inferred from homology"/>
<feature type="transmembrane region" description="Helical" evidence="8">
    <location>
        <begin position="267"/>
        <end position="287"/>
    </location>
</feature>
<feature type="transmembrane region" description="Helical" evidence="8">
    <location>
        <begin position="432"/>
        <end position="457"/>
    </location>
</feature>
<evidence type="ECO:0000256" key="8">
    <source>
        <dbReference type="SAM" id="Phobius"/>
    </source>
</evidence>
<feature type="transmembrane region" description="Helical" evidence="8">
    <location>
        <begin position="164"/>
        <end position="188"/>
    </location>
</feature>
<feature type="transmembrane region" description="Helical" evidence="8">
    <location>
        <begin position="515"/>
        <end position="531"/>
    </location>
</feature>
<dbReference type="Proteomes" id="UP000000599">
    <property type="component" value="Chromosome G"/>
</dbReference>
<feature type="transmembrane region" description="Helical" evidence="8">
    <location>
        <begin position="356"/>
        <end position="376"/>
    </location>
</feature>
<accession>Q6BH24</accession>
<evidence type="ECO:0000313" key="11">
    <source>
        <dbReference type="Proteomes" id="UP000000599"/>
    </source>
</evidence>
<dbReference type="InterPro" id="IPR004841">
    <property type="entry name" value="AA-permease/SLC12A_dom"/>
</dbReference>
<reference evidence="10 11" key="1">
    <citation type="journal article" date="2004" name="Nature">
        <title>Genome evolution in yeasts.</title>
        <authorList>
            <consortium name="Genolevures"/>
            <person name="Dujon B."/>
            <person name="Sherman D."/>
            <person name="Fischer G."/>
            <person name="Durrens P."/>
            <person name="Casaregola S."/>
            <person name="Lafontaine I."/>
            <person name="de Montigny J."/>
            <person name="Marck C."/>
            <person name="Neuveglise C."/>
            <person name="Talla E."/>
            <person name="Goffard N."/>
            <person name="Frangeul L."/>
            <person name="Aigle M."/>
            <person name="Anthouard V."/>
            <person name="Babour A."/>
            <person name="Barbe V."/>
            <person name="Barnay S."/>
            <person name="Blanchin S."/>
            <person name="Beckerich J.M."/>
            <person name="Beyne E."/>
            <person name="Bleykasten C."/>
            <person name="Boisrame A."/>
            <person name="Boyer J."/>
            <person name="Cattolico L."/>
            <person name="Confanioleri F."/>
            <person name="de Daruvar A."/>
            <person name="Despons L."/>
            <person name="Fabre E."/>
            <person name="Fairhead C."/>
            <person name="Ferry-Dumazet H."/>
            <person name="Groppi A."/>
            <person name="Hantraye F."/>
            <person name="Hennequin C."/>
            <person name="Jauniaux N."/>
            <person name="Joyet P."/>
            <person name="Kachouri R."/>
            <person name="Kerrest A."/>
            <person name="Koszul R."/>
            <person name="Lemaire M."/>
            <person name="Lesur I."/>
            <person name="Ma L."/>
            <person name="Muller H."/>
            <person name="Nicaud J.M."/>
            <person name="Nikolski M."/>
            <person name="Oztas S."/>
            <person name="Ozier-Kalogeropoulos O."/>
            <person name="Pellenz S."/>
            <person name="Potier S."/>
            <person name="Richard G.F."/>
            <person name="Straub M.L."/>
            <person name="Suleau A."/>
            <person name="Swennene D."/>
            <person name="Tekaia F."/>
            <person name="Wesolowski-Louvel M."/>
            <person name="Westhof E."/>
            <person name="Wirth B."/>
            <person name="Zeniou-Meyer M."/>
            <person name="Zivanovic I."/>
            <person name="Bolotin-Fukuhara M."/>
            <person name="Thierry A."/>
            <person name="Bouchier C."/>
            <person name="Caudron B."/>
            <person name="Scarpelli C."/>
            <person name="Gaillardin C."/>
            <person name="Weissenbach J."/>
            <person name="Wincker P."/>
            <person name="Souciet J.L."/>
        </authorList>
    </citation>
    <scope>NUCLEOTIDE SEQUENCE [LARGE SCALE GENOMIC DNA]</scope>
    <source>
        <strain evidence="11">ATCC 36239 / CBS 767 / BCRC 21394 / JCM 1990 / NBRC 0083 / IGC 2968</strain>
    </source>
</reference>
<keyword evidence="3" id="KW-0813">Transport</keyword>
<evidence type="ECO:0000259" key="9">
    <source>
        <dbReference type="Pfam" id="PF00324"/>
    </source>
</evidence>
<dbReference type="STRING" id="284592.Q6BH24"/>
<dbReference type="InParanoid" id="Q6BH24"/>
<comment type="subcellular location">
    <subcellularLocation>
        <location evidence="1">Membrane</location>
        <topology evidence="1">Multi-pass membrane protein</topology>
    </subcellularLocation>
</comment>
<name>Q6BH24_DEBHA</name>
<keyword evidence="7 8" id="KW-0472">Membrane</keyword>
<dbReference type="AlphaFoldDB" id="Q6BH24"/>
<dbReference type="GO" id="GO:0016020">
    <property type="term" value="C:membrane"/>
    <property type="evidence" value="ECO:0007669"/>
    <property type="project" value="UniProtKB-SubCell"/>
</dbReference>
<dbReference type="Gene3D" id="1.20.1740.10">
    <property type="entry name" value="Amino acid/polyamine transporter I"/>
    <property type="match status" value="1"/>
</dbReference>
<dbReference type="InterPro" id="IPR004840">
    <property type="entry name" value="Amino_acid_permease_CS"/>
</dbReference>
<dbReference type="PROSITE" id="PS00218">
    <property type="entry name" value="AMINO_ACID_PERMEASE_1"/>
    <property type="match status" value="1"/>
</dbReference>
<evidence type="ECO:0000256" key="4">
    <source>
        <dbReference type="ARBA" id="ARBA00022692"/>
    </source>
</evidence>
<sequence>MKNNLDVERNGVREYTTSSEKNDNIIIEVESKTDICKPDGLNGVLGSFMPMENAELDINSSLTENQKIDIKMSQDPLQRSLSKKYSTILATGAWVATGFLVVLGIPFRAAGPLGSLLAYIIIASIVFCTVQALGELSAAYPTGGAFIKYNIRFIDKSWGFAMSWNYYIQYLMMFPLELYALSITIQYWDQKTNPSTYIAVFYTLIILINIFGFKGYGNAELILAAIKLITIAGFVVCSLVFVCGGGPTGEYFGGSYWNDPGSFSHGFKGICFAFATSAFAFARTELVGVAAASSSNPREALRRVAKHFLWRTLLIYLIPLIFVGFLVSYDDEMLLGAGPLKASCAPFTLAIKRAGVQGLTSVMNAVILISVFFIGINSINYSGRTLASLAACGQAPKVCGYIDKEGRPIVAILIQAVVGTIAFSRSTLIGDIAVDFCLLLSSVSSIFTWMSINFSYIRFRRAMSVQARDPNNLPCTSLLGVWGAVYACVISFLVLAGYFWTALFPLGKDPDAEEFFKAGLCYAMVFVFYFGHKLTTKDWRLFYRASDIDLDTEMTKADVQKIEDMDRHVTLMRKESFFARLSSFWC</sequence>
<dbReference type="KEGG" id="dha:DEHA2G21934g"/>
<comment type="similarity">
    <text evidence="2">Belongs to the amino acid-polyamine-organocation (APC) superfamily. YAT (TC 2.A.3.10) family.</text>
</comment>
<feature type="transmembrane region" description="Helical" evidence="8">
    <location>
        <begin position="409"/>
        <end position="426"/>
    </location>
</feature>
<dbReference type="PANTHER" id="PTHR43341:SF1">
    <property type="entry name" value="GENERAL AMINO-ACID PERMEASE GAP1"/>
    <property type="match status" value="1"/>
</dbReference>
<dbReference type="GeneID" id="2905447"/>
<feature type="transmembrane region" description="Helical" evidence="8">
    <location>
        <begin position="116"/>
        <end position="143"/>
    </location>
</feature>
<dbReference type="OrthoDB" id="3900342at2759"/>
<evidence type="ECO:0000256" key="5">
    <source>
        <dbReference type="ARBA" id="ARBA00022970"/>
    </source>
</evidence>
<dbReference type="PIRSF" id="PIRSF006060">
    <property type="entry name" value="AA_transporter"/>
    <property type="match status" value="1"/>
</dbReference>
<dbReference type="RefSeq" id="XP_462497.2">
    <property type="nucleotide sequence ID" value="XM_462497.1"/>
</dbReference>
<dbReference type="GO" id="GO:0015171">
    <property type="term" value="F:amino acid transmembrane transporter activity"/>
    <property type="evidence" value="ECO:0007669"/>
    <property type="project" value="UniProtKB-ARBA"/>
</dbReference>
<feature type="transmembrane region" description="Helical" evidence="8">
    <location>
        <begin position="478"/>
        <end position="503"/>
    </location>
</feature>
<evidence type="ECO:0000313" key="10">
    <source>
        <dbReference type="EMBL" id="CAG91007.2"/>
    </source>
</evidence>
<evidence type="ECO:0000256" key="1">
    <source>
        <dbReference type="ARBA" id="ARBA00004141"/>
    </source>
</evidence>
<dbReference type="PANTHER" id="PTHR43341">
    <property type="entry name" value="AMINO ACID PERMEASE"/>
    <property type="match status" value="1"/>
</dbReference>
<feature type="transmembrane region" description="Helical" evidence="8">
    <location>
        <begin position="194"/>
        <end position="213"/>
    </location>
</feature>
<keyword evidence="4 8" id="KW-0812">Transmembrane</keyword>
<dbReference type="VEuPathDB" id="FungiDB:DEHA2G21934g"/>
<dbReference type="InterPro" id="IPR050524">
    <property type="entry name" value="APC_YAT"/>
</dbReference>
<keyword evidence="11" id="KW-1185">Reference proteome</keyword>
<evidence type="ECO:0000256" key="6">
    <source>
        <dbReference type="ARBA" id="ARBA00022989"/>
    </source>
</evidence>
<protein>
    <submittedName>
        <fullName evidence="10">DEHA2G21934p</fullName>
    </submittedName>
</protein>
<feature type="transmembrane region" description="Helical" evidence="8">
    <location>
        <begin position="308"/>
        <end position="329"/>
    </location>
</feature>
<dbReference type="eggNOG" id="KOG1286">
    <property type="taxonomic scope" value="Eukaryota"/>
</dbReference>
<evidence type="ECO:0000256" key="3">
    <source>
        <dbReference type="ARBA" id="ARBA00022448"/>
    </source>
</evidence>
<dbReference type="HOGENOM" id="CLU_007946_12_0_1"/>
<gene>
    <name evidence="10" type="ordered locus">DEHA2G21934g</name>
</gene>
<evidence type="ECO:0000256" key="2">
    <source>
        <dbReference type="ARBA" id="ARBA00006983"/>
    </source>
</evidence>
<keyword evidence="6 8" id="KW-1133">Transmembrane helix</keyword>